<feature type="compositionally biased region" description="Polar residues" evidence="1">
    <location>
        <begin position="11"/>
        <end position="35"/>
    </location>
</feature>
<gene>
    <name evidence="2" type="ORF">EPI10_021068</name>
</gene>
<comment type="caution">
    <text evidence="2">The sequence shown here is derived from an EMBL/GenBank/DDBJ whole genome shotgun (WGS) entry which is preliminary data.</text>
</comment>
<sequence>MDPERGVADNVESNASAPVQGTAPSDSRLATSSQEGEAKQAFFQMMSEWFTQFVRNNLVVSQPPPSPNPPQTSAIPLISILNPLNKPPVDKIRNYGAEEFRAPSDDDAEKAEFSLENTIKVFDEMSLNPEECTKCVVSLLRDAAFLWWKTLISVVQKERVTDFVRLSQYARGCVSTEAIMCKRFEDGLTEDIHLFVGILEIKEFVVLVDRACKAEALEKDKRKAESEARDVKKRFSGRSFQSTSKKFRDEQCLQELIWDT</sequence>
<dbReference type="PANTHER" id="PTHR34482:SF36">
    <property type="entry name" value="RETROTRANSPOSON GAG DOMAIN-CONTAINING PROTEIN"/>
    <property type="match status" value="1"/>
</dbReference>
<dbReference type="PANTHER" id="PTHR34482">
    <property type="entry name" value="DNA DAMAGE-INDUCIBLE PROTEIN 1-LIKE"/>
    <property type="match status" value="1"/>
</dbReference>
<protein>
    <submittedName>
        <fullName evidence="2">Sal-like protein 1</fullName>
    </submittedName>
</protein>
<evidence type="ECO:0000313" key="3">
    <source>
        <dbReference type="Proteomes" id="UP000325315"/>
    </source>
</evidence>
<name>A0A5B6WFL8_9ROSI</name>
<keyword evidence="3" id="KW-1185">Reference proteome</keyword>
<organism evidence="2 3">
    <name type="scientific">Gossypium australe</name>
    <dbReference type="NCBI Taxonomy" id="47621"/>
    <lineage>
        <taxon>Eukaryota</taxon>
        <taxon>Viridiplantae</taxon>
        <taxon>Streptophyta</taxon>
        <taxon>Embryophyta</taxon>
        <taxon>Tracheophyta</taxon>
        <taxon>Spermatophyta</taxon>
        <taxon>Magnoliopsida</taxon>
        <taxon>eudicotyledons</taxon>
        <taxon>Gunneridae</taxon>
        <taxon>Pentapetalae</taxon>
        <taxon>rosids</taxon>
        <taxon>malvids</taxon>
        <taxon>Malvales</taxon>
        <taxon>Malvaceae</taxon>
        <taxon>Malvoideae</taxon>
        <taxon>Gossypium</taxon>
    </lineage>
</organism>
<evidence type="ECO:0000256" key="1">
    <source>
        <dbReference type="SAM" id="MobiDB-lite"/>
    </source>
</evidence>
<proteinExistence type="predicted"/>
<evidence type="ECO:0000313" key="2">
    <source>
        <dbReference type="EMBL" id="KAA3480651.1"/>
    </source>
</evidence>
<dbReference type="AlphaFoldDB" id="A0A5B6WFL8"/>
<accession>A0A5B6WFL8</accession>
<dbReference type="OrthoDB" id="2272416at2759"/>
<reference evidence="3" key="1">
    <citation type="journal article" date="2019" name="Plant Biotechnol. J.">
        <title>Genome sequencing of the Australian wild diploid species Gossypium australe highlights disease resistance and delayed gland morphogenesis.</title>
        <authorList>
            <person name="Cai Y."/>
            <person name="Cai X."/>
            <person name="Wang Q."/>
            <person name="Wang P."/>
            <person name="Zhang Y."/>
            <person name="Cai C."/>
            <person name="Xu Y."/>
            <person name="Wang K."/>
            <person name="Zhou Z."/>
            <person name="Wang C."/>
            <person name="Geng S."/>
            <person name="Li B."/>
            <person name="Dong Q."/>
            <person name="Hou Y."/>
            <person name="Wang H."/>
            <person name="Ai P."/>
            <person name="Liu Z."/>
            <person name="Yi F."/>
            <person name="Sun M."/>
            <person name="An G."/>
            <person name="Cheng J."/>
            <person name="Zhang Y."/>
            <person name="Shi Q."/>
            <person name="Xie Y."/>
            <person name="Shi X."/>
            <person name="Chang Y."/>
            <person name="Huang F."/>
            <person name="Chen Y."/>
            <person name="Hong S."/>
            <person name="Mi L."/>
            <person name="Sun Q."/>
            <person name="Zhang L."/>
            <person name="Zhou B."/>
            <person name="Peng R."/>
            <person name="Zhang X."/>
            <person name="Liu F."/>
        </authorList>
    </citation>
    <scope>NUCLEOTIDE SEQUENCE [LARGE SCALE GENOMIC DNA]</scope>
    <source>
        <strain evidence="3">cv. PA1801</strain>
    </source>
</reference>
<dbReference type="EMBL" id="SMMG02000003">
    <property type="protein sequence ID" value="KAA3480651.1"/>
    <property type="molecule type" value="Genomic_DNA"/>
</dbReference>
<feature type="region of interest" description="Disordered" evidence="1">
    <location>
        <begin position="1"/>
        <end position="35"/>
    </location>
</feature>
<dbReference type="Proteomes" id="UP000325315">
    <property type="component" value="Unassembled WGS sequence"/>
</dbReference>